<gene>
    <name evidence="1" type="ORF">NCTC11466_02958</name>
</gene>
<accession>A0A3S5DPU5</accession>
<dbReference type="RefSeq" id="WP_164716872.1">
    <property type="nucleotide sequence ID" value="NZ_LR134201.1"/>
</dbReference>
<reference evidence="1 2" key="1">
    <citation type="submission" date="2018-12" db="EMBL/GenBank/DDBJ databases">
        <authorList>
            <consortium name="Pathogen Informatics"/>
        </authorList>
    </citation>
    <scope>NUCLEOTIDE SEQUENCE [LARGE SCALE GENOMIC DNA]</scope>
    <source>
        <strain evidence="1 2">NCTC11466</strain>
    </source>
</reference>
<dbReference type="EMBL" id="LR134201">
    <property type="protein sequence ID" value="VEB99003.1"/>
    <property type="molecule type" value="Genomic_DNA"/>
</dbReference>
<sequence>MIDFARKPAAHQATRLNVFEVMLRKLCYILAQKGNPAADQQPAVR</sequence>
<keyword evidence="2" id="KW-1185">Reference proteome</keyword>
<proteinExistence type="predicted"/>
<organism evidence="1 2">
    <name type="scientific">Cedecea lapagei</name>
    <dbReference type="NCBI Taxonomy" id="158823"/>
    <lineage>
        <taxon>Bacteria</taxon>
        <taxon>Pseudomonadati</taxon>
        <taxon>Pseudomonadota</taxon>
        <taxon>Gammaproteobacteria</taxon>
        <taxon>Enterobacterales</taxon>
        <taxon>Enterobacteriaceae</taxon>
        <taxon>Cedecea</taxon>
    </lineage>
</organism>
<protein>
    <submittedName>
        <fullName evidence="1">Uncharacterized protein</fullName>
    </submittedName>
</protein>
<evidence type="ECO:0000313" key="1">
    <source>
        <dbReference type="EMBL" id="VEB99003.1"/>
    </source>
</evidence>
<dbReference type="Proteomes" id="UP000274122">
    <property type="component" value="Chromosome"/>
</dbReference>
<name>A0A3S5DPU5_9ENTR</name>
<dbReference type="KEGG" id="clap:NCTC11466_02958"/>
<dbReference type="AlphaFoldDB" id="A0A3S5DPU5"/>
<evidence type="ECO:0000313" key="2">
    <source>
        <dbReference type="Proteomes" id="UP000274122"/>
    </source>
</evidence>